<dbReference type="Proteomes" id="UP000540412">
    <property type="component" value="Unassembled WGS sequence"/>
</dbReference>
<dbReference type="AlphaFoldDB" id="A0A7W9UG66"/>
<organism evidence="2 3">
    <name type="scientific">Nocardia transvalensis</name>
    <dbReference type="NCBI Taxonomy" id="37333"/>
    <lineage>
        <taxon>Bacteria</taxon>
        <taxon>Bacillati</taxon>
        <taxon>Actinomycetota</taxon>
        <taxon>Actinomycetes</taxon>
        <taxon>Mycobacteriales</taxon>
        <taxon>Nocardiaceae</taxon>
        <taxon>Nocardia</taxon>
    </lineage>
</organism>
<dbReference type="InterPro" id="IPR029069">
    <property type="entry name" value="HotDog_dom_sf"/>
</dbReference>
<dbReference type="Gene3D" id="3.10.129.10">
    <property type="entry name" value="Hotdog Thioesterase"/>
    <property type="match status" value="2"/>
</dbReference>
<evidence type="ECO:0000313" key="2">
    <source>
        <dbReference type="EMBL" id="MBB5911944.1"/>
    </source>
</evidence>
<accession>A0A7W9UG66</accession>
<protein>
    <submittedName>
        <fullName evidence="2">Acyl dehydratase</fullName>
    </submittedName>
</protein>
<proteinExistence type="predicted"/>
<evidence type="ECO:0000259" key="1">
    <source>
        <dbReference type="Pfam" id="PF13452"/>
    </source>
</evidence>
<dbReference type="InterPro" id="IPR039569">
    <property type="entry name" value="FAS1-like_DH_region"/>
</dbReference>
<dbReference type="SUPFAM" id="SSF54637">
    <property type="entry name" value="Thioesterase/thiol ester dehydrase-isomerase"/>
    <property type="match status" value="2"/>
</dbReference>
<gene>
    <name evidence="2" type="ORF">BJY24_000811</name>
</gene>
<name>A0A7W9UG66_9NOCA</name>
<keyword evidence="3" id="KW-1185">Reference proteome</keyword>
<evidence type="ECO:0000313" key="3">
    <source>
        <dbReference type="Proteomes" id="UP000540412"/>
    </source>
</evidence>
<sequence>MHRADTYSVTPELIREFSRTIGEVHYPVLVAPPTFAILPWLHAHRTALRAFGFTRRLPRVLHTGQTLSIGRLITAGDVLTTSIHLDSVRRFPDYDMLTVGTVLTDHAGKVVQTGTSTLLAATDPAVARAAPSYLDGRLRPGPIGPLHHGSALSGAARRNLDPAVDFDEIEVGTPLPPRSMVVRQEDLATYAEMTANLFESGGSRSEAAAQASIGTAPGMLRLAWLAQFVTSWIGDPGAITGYRADFSHFCGPAFRSSEIEFGGRVTAVDRTHRTGVVTVDALCRGRRLFSGATAQVSFPPRPSGPGLIPGPLGSSFWGRCR</sequence>
<comment type="caution">
    <text evidence="2">The sequence shown here is derived from an EMBL/GenBank/DDBJ whole genome shotgun (WGS) entry which is preliminary data.</text>
</comment>
<dbReference type="Pfam" id="PF13452">
    <property type="entry name" value="FAS1_DH_region"/>
    <property type="match status" value="1"/>
</dbReference>
<dbReference type="EMBL" id="JACHIT010000001">
    <property type="protein sequence ID" value="MBB5911944.1"/>
    <property type="molecule type" value="Genomic_DNA"/>
</dbReference>
<reference evidence="2 3" key="1">
    <citation type="submission" date="2020-08" db="EMBL/GenBank/DDBJ databases">
        <title>Sequencing the genomes of 1000 actinobacteria strains.</title>
        <authorList>
            <person name="Klenk H.-P."/>
        </authorList>
    </citation>
    <scope>NUCLEOTIDE SEQUENCE [LARGE SCALE GENOMIC DNA]</scope>
    <source>
        <strain evidence="2 3">DSM 43582</strain>
    </source>
</reference>
<dbReference type="RefSeq" id="WP_040752981.1">
    <property type="nucleotide sequence ID" value="NZ_JACHIT010000001.1"/>
</dbReference>
<feature type="domain" description="FAS1-like dehydratase" evidence="1">
    <location>
        <begin position="5"/>
        <end position="113"/>
    </location>
</feature>